<proteinExistence type="predicted"/>
<feature type="transmembrane region" description="Helical" evidence="7">
    <location>
        <begin position="75"/>
        <end position="94"/>
    </location>
</feature>
<dbReference type="InterPro" id="IPR011701">
    <property type="entry name" value="MFS"/>
</dbReference>
<evidence type="ECO:0000256" key="7">
    <source>
        <dbReference type="SAM" id="Phobius"/>
    </source>
</evidence>
<organism evidence="9 10">
    <name type="scientific">Methylobacterium dankookense</name>
    <dbReference type="NCBI Taxonomy" id="560405"/>
    <lineage>
        <taxon>Bacteria</taxon>
        <taxon>Pseudomonadati</taxon>
        <taxon>Pseudomonadota</taxon>
        <taxon>Alphaproteobacteria</taxon>
        <taxon>Hyphomicrobiales</taxon>
        <taxon>Methylobacteriaceae</taxon>
        <taxon>Methylobacterium</taxon>
    </lineage>
</organism>
<name>A0A564FXU9_9HYPH</name>
<feature type="transmembrane region" description="Helical" evidence="7">
    <location>
        <begin position="100"/>
        <end position="117"/>
    </location>
</feature>
<dbReference type="PROSITE" id="PS50850">
    <property type="entry name" value="MFS"/>
    <property type="match status" value="1"/>
</dbReference>
<dbReference type="EMBL" id="CABFVH010000015">
    <property type="protein sequence ID" value="VUF12985.1"/>
    <property type="molecule type" value="Genomic_DNA"/>
</dbReference>
<dbReference type="InterPro" id="IPR020846">
    <property type="entry name" value="MFS_dom"/>
</dbReference>
<dbReference type="OrthoDB" id="8524807at2"/>
<feature type="transmembrane region" description="Helical" evidence="7">
    <location>
        <begin position="300"/>
        <end position="326"/>
    </location>
</feature>
<dbReference type="Proteomes" id="UP000401717">
    <property type="component" value="Unassembled WGS sequence"/>
</dbReference>
<feature type="transmembrane region" description="Helical" evidence="7">
    <location>
        <begin position="205"/>
        <end position="229"/>
    </location>
</feature>
<feature type="transmembrane region" description="Helical" evidence="7">
    <location>
        <begin position="276"/>
        <end position="294"/>
    </location>
</feature>
<accession>A0A564FXU9</accession>
<feature type="transmembrane region" description="Helical" evidence="7">
    <location>
        <begin position="371"/>
        <end position="395"/>
    </location>
</feature>
<evidence type="ECO:0000256" key="5">
    <source>
        <dbReference type="ARBA" id="ARBA00022989"/>
    </source>
</evidence>
<evidence type="ECO:0000256" key="1">
    <source>
        <dbReference type="ARBA" id="ARBA00004651"/>
    </source>
</evidence>
<keyword evidence="6 7" id="KW-0472">Membrane</keyword>
<feature type="transmembrane region" description="Helical" evidence="7">
    <location>
        <begin position="47"/>
        <end position="68"/>
    </location>
</feature>
<reference evidence="9 10" key="1">
    <citation type="submission" date="2019-06" db="EMBL/GenBank/DDBJ databases">
        <authorList>
            <person name="Rodrigo-Torres L."/>
            <person name="Arahal R. D."/>
            <person name="Lucena T."/>
        </authorList>
    </citation>
    <scope>NUCLEOTIDE SEQUENCE [LARGE SCALE GENOMIC DNA]</scope>
    <source>
        <strain evidence="9 10">SW08-7</strain>
    </source>
</reference>
<feature type="domain" description="Major facilitator superfamily (MFS) profile" evidence="8">
    <location>
        <begin position="10"/>
        <end position="397"/>
    </location>
</feature>
<evidence type="ECO:0000256" key="3">
    <source>
        <dbReference type="ARBA" id="ARBA00022475"/>
    </source>
</evidence>
<sequence length="408" mass="42093">MAAEPLPRRTLRFVNVAHALDHFVLLIYPTAVIAIAAQTGLGYGELIGLATGAFVAFGLCSLPMGWLADRFGRRTMLAIFFFGYGLSCLGVASAASPTAFAVWLCVLGLASAIYHPVGSTMLVTHARRLGRDLGVNGVWGNFGAATASGVTALLAAGLGWQAAFVVPGLFCLACGAAFLALVPGDGDGARGKAGGAPVIPVARPLPLLLVFAFAIVAGGMTFNITTIALPKIVDERVGDGLPLALIGSVATLVFVFGALTQLLMGRLIDRYSLPTLFLGLSILQPVGLGLSILQPVGLGIAAASTGVPLLLGLVLTMAALYGQVVINDAMVARYVPPAFRARAYSVRYFLGFTVSGFVVPMIALMHERGGFGLVLAIAAAFGTVIFASALGFYGLTRLDAARQLAPAE</sequence>
<comment type="subcellular location">
    <subcellularLocation>
        <location evidence="1">Cell membrane</location>
        <topology evidence="1">Multi-pass membrane protein</topology>
    </subcellularLocation>
</comment>
<dbReference type="SUPFAM" id="SSF103473">
    <property type="entry name" value="MFS general substrate transporter"/>
    <property type="match status" value="1"/>
</dbReference>
<evidence type="ECO:0000256" key="2">
    <source>
        <dbReference type="ARBA" id="ARBA00022448"/>
    </source>
</evidence>
<dbReference type="Gene3D" id="1.20.1250.20">
    <property type="entry name" value="MFS general substrate transporter like domains"/>
    <property type="match status" value="2"/>
</dbReference>
<dbReference type="InterPro" id="IPR036259">
    <property type="entry name" value="MFS_trans_sf"/>
</dbReference>
<feature type="transmembrane region" description="Helical" evidence="7">
    <location>
        <begin position="138"/>
        <end position="158"/>
    </location>
</feature>
<keyword evidence="4 7" id="KW-0812">Transmembrane</keyword>
<gene>
    <name evidence="9" type="ORF">MTDSW087_02681</name>
</gene>
<keyword evidence="5 7" id="KW-1133">Transmembrane helix</keyword>
<dbReference type="InterPro" id="IPR050171">
    <property type="entry name" value="MFS_Transporters"/>
</dbReference>
<protein>
    <recommendedName>
        <fullName evidence="8">Major facilitator superfamily (MFS) profile domain-containing protein</fullName>
    </recommendedName>
</protein>
<keyword evidence="2" id="KW-0813">Transport</keyword>
<feature type="transmembrane region" description="Helical" evidence="7">
    <location>
        <begin position="20"/>
        <end position="41"/>
    </location>
</feature>
<feature type="transmembrane region" description="Helical" evidence="7">
    <location>
        <begin position="241"/>
        <end position="264"/>
    </location>
</feature>
<dbReference type="PANTHER" id="PTHR23517">
    <property type="entry name" value="RESISTANCE PROTEIN MDTM, PUTATIVE-RELATED-RELATED"/>
    <property type="match status" value="1"/>
</dbReference>
<evidence type="ECO:0000256" key="6">
    <source>
        <dbReference type="ARBA" id="ARBA00023136"/>
    </source>
</evidence>
<feature type="transmembrane region" description="Helical" evidence="7">
    <location>
        <begin position="346"/>
        <end position="365"/>
    </location>
</feature>
<evidence type="ECO:0000256" key="4">
    <source>
        <dbReference type="ARBA" id="ARBA00022692"/>
    </source>
</evidence>
<dbReference type="AlphaFoldDB" id="A0A564FXU9"/>
<dbReference type="GO" id="GO:0022857">
    <property type="term" value="F:transmembrane transporter activity"/>
    <property type="evidence" value="ECO:0007669"/>
    <property type="project" value="InterPro"/>
</dbReference>
<evidence type="ECO:0000313" key="9">
    <source>
        <dbReference type="EMBL" id="VUF12985.1"/>
    </source>
</evidence>
<dbReference type="RefSeq" id="WP_144764601.1">
    <property type="nucleotide sequence ID" value="NZ_CABFVH010000015.1"/>
</dbReference>
<dbReference type="GO" id="GO:0005886">
    <property type="term" value="C:plasma membrane"/>
    <property type="evidence" value="ECO:0007669"/>
    <property type="project" value="UniProtKB-SubCell"/>
</dbReference>
<keyword evidence="3" id="KW-1003">Cell membrane</keyword>
<dbReference type="PANTHER" id="PTHR23517:SF2">
    <property type="entry name" value="MULTIDRUG RESISTANCE PROTEIN MDTH"/>
    <property type="match status" value="1"/>
</dbReference>
<evidence type="ECO:0000313" key="10">
    <source>
        <dbReference type="Proteomes" id="UP000401717"/>
    </source>
</evidence>
<evidence type="ECO:0000259" key="8">
    <source>
        <dbReference type="PROSITE" id="PS50850"/>
    </source>
</evidence>
<feature type="transmembrane region" description="Helical" evidence="7">
    <location>
        <begin position="164"/>
        <end position="184"/>
    </location>
</feature>
<dbReference type="Pfam" id="PF07690">
    <property type="entry name" value="MFS_1"/>
    <property type="match status" value="1"/>
</dbReference>